<dbReference type="InterPro" id="IPR000515">
    <property type="entry name" value="MetI-like"/>
</dbReference>
<gene>
    <name evidence="9" type="ORF">H9L05_11000</name>
</gene>
<dbReference type="KEGG" id="hqi:H9L05_11000"/>
<keyword evidence="3" id="KW-1003">Cell membrane</keyword>
<dbReference type="PROSITE" id="PS50928">
    <property type="entry name" value="ABC_TM1"/>
    <property type="match status" value="1"/>
</dbReference>
<evidence type="ECO:0000256" key="2">
    <source>
        <dbReference type="ARBA" id="ARBA00022448"/>
    </source>
</evidence>
<keyword evidence="6 7" id="KW-0472">Membrane</keyword>
<keyword evidence="2 7" id="KW-0813">Transport</keyword>
<keyword evidence="5 7" id="KW-1133">Transmembrane helix</keyword>
<evidence type="ECO:0000259" key="8">
    <source>
        <dbReference type="PROSITE" id="PS50928"/>
    </source>
</evidence>
<evidence type="ECO:0000313" key="10">
    <source>
        <dbReference type="Proteomes" id="UP000516093"/>
    </source>
</evidence>
<comment type="subcellular location">
    <subcellularLocation>
        <location evidence="1 7">Cell membrane</location>
        <topology evidence="1 7">Multi-pass membrane protein</topology>
    </subcellularLocation>
</comment>
<dbReference type="EMBL" id="CP060784">
    <property type="protein sequence ID" value="QNP54082.1"/>
    <property type="molecule type" value="Genomic_DNA"/>
</dbReference>
<accession>A0A7H0H0L6</accession>
<protein>
    <submittedName>
        <fullName evidence="9">ABC transporter permease</fullName>
    </submittedName>
</protein>
<dbReference type="PANTHER" id="PTHR43163:SF6">
    <property type="entry name" value="DIPEPTIDE TRANSPORT SYSTEM PERMEASE PROTEIN DPPB-RELATED"/>
    <property type="match status" value="1"/>
</dbReference>
<dbReference type="InterPro" id="IPR035906">
    <property type="entry name" value="MetI-like_sf"/>
</dbReference>
<proteinExistence type="inferred from homology"/>
<dbReference type="Gene3D" id="1.10.3720.10">
    <property type="entry name" value="MetI-like"/>
    <property type="match status" value="1"/>
</dbReference>
<evidence type="ECO:0000256" key="7">
    <source>
        <dbReference type="RuleBase" id="RU363032"/>
    </source>
</evidence>
<name>A0A7H0H0L6_9BACT</name>
<dbReference type="GO" id="GO:0005886">
    <property type="term" value="C:plasma membrane"/>
    <property type="evidence" value="ECO:0007669"/>
    <property type="project" value="UniProtKB-SubCell"/>
</dbReference>
<dbReference type="Pfam" id="PF00528">
    <property type="entry name" value="BPD_transp_1"/>
    <property type="match status" value="1"/>
</dbReference>
<reference evidence="9 10" key="1">
    <citation type="submission" date="2020-08" db="EMBL/GenBank/DDBJ databases">
        <title>Genome sequence of Hymenobacter qilianensis JCM 19763T.</title>
        <authorList>
            <person name="Hyun D.-W."/>
            <person name="Bae J.-W."/>
        </authorList>
    </citation>
    <scope>NUCLEOTIDE SEQUENCE [LARGE SCALE GENOMIC DNA]</scope>
    <source>
        <strain evidence="9 10">JCM 19763</strain>
    </source>
</reference>
<dbReference type="Proteomes" id="UP000516093">
    <property type="component" value="Chromosome"/>
</dbReference>
<organism evidence="9 10">
    <name type="scientific">Hymenobacter qilianensis</name>
    <dbReference type="NCBI Taxonomy" id="1385715"/>
    <lineage>
        <taxon>Bacteria</taxon>
        <taxon>Pseudomonadati</taxon>
        <taxon>Bacteroidota</taxon>
        <taxon>Cytophagia</taxon>
        <taxon>Cytophagales</taxon>
        <taxon>Hymenobacteraceae</taxon>
        <taxon>Hymenobacter</taxon>
    </lineage>
</organism>
<keyword evidence="10" id="KW-1185">Reference proteome</keyword>
<feature type="domain" description="ABC transmembrane type-1" evidence="8">
    <location>
        <begin position="1"/>
        <end position="152"/>
    </location>
</feature>
<evidence type="ECO:0000256" key="4">
    <source>
        <dbReference type="ARBA" id="ARBA00022692"/>
    </source>
</evidence>
<dbReference type="PANTHER" id="PTHR43163">
    <property type="entry name" value="DIPEPTIDE TRANSPORT SYSTEM PERMEASE PROTEIN DPPB-RELATED"/>
    <property type="match status" value="1"/>
</dbReference>
<sequence>MAFPGVWHGPASHQKCPWNVQIGSYLYYSALPLASLVLVKLPSLVVQLYDALRHELGANYATTARAKGLSGYQVATRHALRNAMLPIIALLTDLLPALVAGAVVVEVIFALPGMGRLLADAAAAHDFPVLVGGVLLVAVMRLLGLVVADMLYFLTDPRIRLQA</sequence>
<dbReference type="AlphaFoldDB" id="A0A7H0H0L6"/>
<evidence type="ECO:0000256" key="5">
    <source>
        <dbReference type="ARBA" id="ARBA00022989"/>
    </source>
</evidence>
<evidence type="ECO:0000256" key="6">
    <source>
        <dbReference type="ARBA" id="ARBA00023136"/>
    </source>
</evidence>
<dbReference type="GO" id="GO:0055085">
    <property type="term" value="P:transmembrane transport"/>
    <property type="evidence" value="ECO:0007669"/>
    <property type="project" value="InterPro"/>
</dbReference>
<dbReference type="SUPFAM" id="SSF161098">
    <property type="entry name" value="MetI-like"/>
    <property type="match status" value="1"/>
</dbReference>
<evidence type="ECO:0000313" key="9">
    <source>
        <dbReference type="EMBL" id="QNP54082.1"/>
    </source>
</evidence>
<keyword evidence="4 7" id="KW-0812">Transmembrane</keyword>
<evidence type="ECO:0000256" key="3">
    <source>
        <dbReference type="ARBA" id="ARBA00022475"/>
    </source>
</evidence>
<dbReference type="CDD" id="cd06261">
    <property type="entry name" value="TM_PBP2"/>
    <property type="match status" value="1"/>
</dbReference>
<feature type="transmembrane region" description="Helical" evidence="7">
    <location>
        <begin position="129"/>
        <end position="154"/>
    </location>
</feature>
<feature type="transmembrane region" description="Helical" evidence="7">
    <location>
        <begin position="25"/>
        <end position="46"/>
    </location>
</feature>
<evidence type="ECO:0000256" key="1">
    <source>
        <dbReference type="ARBA" id="ARBA00004651"/>
    </source>
</evidence>
<feature type="transmembrane region" description="Helical" evidence="7">
    <location>
        <begin position="87"/>
        <end position="109"/>
    </location>
</feature>
<comment type="similarity">
    <text evidence="7">Belongs to the binding-protein-dependent transport system permease family.</text>
</comment>